<protein>
    <recommendedName>
        <fullName evidence="2">adenosylhomocysteine nucleosidase</fullName>
        <ecNumber evidence="2">3.2.2.9</ecNumber>
    </recommendedName>
</protein>
<dbReference type="CDD" id="cd09008">
    <property type="entry name" value="MTAN"/>
    <property type="match status" value="1"/>
</dbReference>
<proteinExistence type="predicted"/>
<accession>A0ABX8W971</accession>
<dbReference type="GO" id="GO:0008782">
    <property type="term" value="F:adenosylhomocysteine nucleosidase activity"/>
    <property type="evidence" value="ECO:0007669"/>
    <property type="project" value="UniProtKB-EC"/>
</dbReference>
<organism evidence="7 8">
    <name type="scientific">Lactobacillus panisapium</name>
    <dbReference type="NCBI Taxonomy" id="2012495"/>
    <lineage>
        <taxon>Bacteria</taxon>
        <taxon>Bacillati</taxon>
        <taxon>Bacillota</taxon>
        <taxon>Bacilli</taxon>
        <taxon>Lactobacillales</taxon>
        <taxon>Lactobacillaceae</taxon>
        <taxon>Lactobacillus</taxon>
    </lineage>
</organism>
<keyword evidence="8" id="KW-1185">Reference proteome</keyword>
<dbReference type="NCBIfam" id="NF004079">
    <property type="entry name" value="PRK05584.1"/>
    <property type="match status" value="1"/>
</dbReference>
<feature type="domain" description="Nucleoside phosphorylase" evidence="6">
    <location>
        <begin position="2"/>
        <end position="228"/>
    </location>
</feature>
<evidence type="ECO:0000256" key="5">
    <source>
        <dbReference type="ARBA" id="ARBA00023167"/>
    </source>
</evidence>
<gene>
    <name evidence="7" type="ORF">GYM71_04565</name>
</gene>
<dbReference type="Gene3D" id="3.40.50.1580">
    <property type="entry name" value="Nucleoside phosphorylase domain"/>
    <property type="match status" value="1"/>
</dbReference>
<dbReference type="Pfam" id="PF01048">
    <property type="entry name" value="PNP_UDP_1"/>
    <property type="match status" value="1"/>
</dbReference>
<dbReference type="PANTHER" id="PTHR46832:SF1">
    <property type="entry name" value="5'-METHYLTHIOADENOSINE_S-ADENOSYLHOMOCYSTEINE NUCLEOSIDASE"/>
    <property type="match status" value="1"/>
</dbReference>
<dbReference type="InterPro" id="IPR010049">
    <property type="entry name" value="MTA_SAH_Nsdase"/>
</dbReference>
<evidence type="ECO:0000256" key="2">
    <source>
        <dbReference type="ARBA" id="ARBA00011974"/>
    </source>
</evidence>
<dbReference type="InterPro" id="IPR000845">
    <property type="entry name" value="Nucleoside_phosphorylase_d"/>
</dbReference>
<dbReference type="SUPFAM" id="SSF53167">
    <property type="entry name" value="Purine and uridine phosphorylases"/>
    <property type="match status" value="1"/>
</dbReference>
<dbReference type="EMBL" id="CP048268">
    <property type="protein sequence ID" value="QYN52723.1"/>
    <property type="molecule type" value="Genomic_DNA"/>
</dbReference>
<keyword evidence="7" id="KW-0326">Glycosidase</keyword>
<reference evidence="7 8" key="1">
    <citation type="submission" date="2020-01" db="EMBL/GenBank/DDBJ databases">
        <title>Vast differences in strain-level diversity in the gut microbiota of two closely related honey bee species.</title>
        <authorList>
            <person name="Ellegaard K.M."/>
            <person name="Suenami S."/>
            <person name="Miyazaki R."/>
            <person name="Engel P."/>
        </authorList>
    </citation>
    <scope>NUCLEOTIDE SEQUENCE [LARGE SCALE GENOMIC DNA]</scope>
    <source>
        <strain evidence="7 8">ESL0416</strain>
    </source>
</reference>
<keyword evidence="3" id="KW-0028">Amino-acid biosynthesis</keyword>
<evidence type="ECO:0000313" key="8">
    <source>
        <dbReference type="Proteomes" id="UP000826550"/>
    </source>
</evidence>
<evidence type="ECO:0000256" key="3">
    <source>
        <dbReference type="ARBA" id="ARBA00022605"/>
    </source>
</evidence>
<dbReference type="EC" id="3.2.2.9" evidence="2"/>
<comment type="pathway">
    <text evidence="1">Amino-acid biosynthesis; L-methionine biosynthesis via salvage pathway; S-methyl-5-thio-alpha-D-ribose 1-phosphate from S-methyl-5'-thioadenosine (hydrolase route): step 1/2.</text>
</comment>
<dbReference type="InterPro" id="IPR035994">
    <property type="entry name" value="Nucleoside_phosphorylase_sf"/>
</dbReference>
<dbReference type="RefSeq" id="WP_103751538.1">
    <property type="nucleotide sequence ID" value="NZ_CP048268.1"/>
</dbReference>
<evidence type="ECO:0000259" key="6">
    <source>
        <dbReference type="Pfam" id="PF01048"/>
    </source>
</evidence>
<sequence length="231" mass="25214">MKIAIIVPMEIEAEYYHKYFHSGSKEMFGSTLFEHFCVNHNDIYIGLSGIGKVQAAMNLASLLSKVDIDLIFMTGSAGSLQAKVHKEDLILANAFAYHDAHNTLAGDYVEGQIPGEPAVFKLDSPARKRFATFLEQQNVKFQEGLIVTGDSFIGSEAQKEAIKANFATALGVEMEGAAFAQVAAHFNKPLVAMRAISDNGDNDANEDFDHFAQKVGAKAAKLICAYLEEMN</sequence>
<dbReference type="NCBIfam" id="TIGR01704">
    <property type="entry name" value="MTA_SAH-Nsdase"/>
    <property type="match status" value="1"/>
</dbReference>
<evidence type="ECO:0000256" key="4">
    <source>
        <dbReference type="ARBA" id="ARBA00022801"/>
    </source>
</evidence>
<keyword evidence="5" id="KW-0486">Methionine biosynthesis</keyword>
<keyword evidence="4 7" id="KW-0378">Hydrolase</keyword>
<evidence type="ECO:0000256" key="1">
    <source>
        <dbReference type="ARBA" id="ARBA00004945"/>
    </source>
</evidence>
<evidence type="ECO:0000313" key="7">
    <source>
        <dbReference type="EMBL" id="QYN52723.1"/>
    </source>
</evidence>
<name>A0ABX8W971_9LACO</name>
<dbReference type="PANTHER" id="PTHR46832">
    <property type="entry name" value="5'-METHYLTHIOADENOSINE/S-ADENOSYLHOMOCYSTEINE NUCLEOSIDASE"/>
    <property type="match status" value="1"/>
</dbReference>
<dbReference type="Proteomes" id="UP000826550">
    <property type="component" value="Chromosome"/>
</dbReference>